<name>A0A948TKL9_9BACT</name>
<sequence>MRKLFLSAMALTAIVCGMSFTSCSDDENATDPNPDDNNPSATEEAEDLPGEIREDLTLDANKQYYINGTVHVNEGATLTIPAGMTIRAREGFSSYILVERGGRIVAEGTADAPITFTADDETQAEPGYWGGLILNGKARISHATGENGEEPVIEGSTEVDTNYLYGGEDDTDNSGVLTYVKLLYTGARSSADIEHNGLTLNAVGSGTKIENIYVAEGADDAIEFFGGSVNVSNLLAINCDDDMFDFTQGYTGTLSNCYGRWESAFTSTEEDPRGVEADGNLDGNGPDHIQQSDFTIENMTIETLSSTQSMQDAIKIRRGATATITNALVKGSGAIENLVDLTDSKSNADSATSIQVTKEATNVEADQNSSNTGNGTVTIEAGHTGCPTDIFGWTGYTL</sequence>
<evidence type="ECO:0008006" key="5">
    <source>
        <dbReference type="Google" id="ProtNLM"/>
    </source>
</evidence>
<comment type="caution">
    <text evidence="3">The sequence shown here is derived from an EMBL/GenBank/DDBJ whole genome shotgun (WGS) entry which is preliminary data.</text>
</comment>
<dbReference type="PANTHER" id="PTHR41339">
    <property type="entry name" value="LIPL48"/>
    <property type="match status" value="1"/>
</dbReference>
<evidence type="ECO:0000313" key="4">
    <source>
        <dbReference type="Proteomes" id="UP000784286"/>
    </source>
</evidence>
<accession>A0A948TKL9</accession>
<evidence type="ECO:0000256" key="1">
    <source>
        <dbReference type="SAM" id="MobiDB-lite"/>
    </source>
</evidence>
<dbReference type="AlphaFoldDB" id="A0A948TKL9"/>
<proteinExistence type="predicted"/>
<dbReference type="InterPro" id="IPR011050">
    <property type="entry name" value="Pectin_lyase_fold/virulence"/>
</dbReference>
<feature type="chain" id="PRO_5037475906" description="Lipoprotein" evidence="2">
    <location>
        <begin position="25"/>
        <end position="398"/>
    </location>
</feature>
<feature type="signal peptide" evidence="2">
    <location>
        <begin position="1"/>
        <end position="24"/>
    </location>
</feature>
<dbReference type="EMBL" id="JAHLFJ010000005">
    <property type="protein sequence ID" value="MBU3855037.1"/>
    <property type="molecule type" value="Genomic_DNA"/>
</dbReference>
<gene>
    <name evidence="3" type="ORF">H9928_00495</name>
</gene>
<organism evidence="3 4">
    <name type="scientific">Candidatus Phocaeicola excrementipullorum</name>
    <dbReference type="NCBI Taxonomy" id="2838731"/>
    <lineage>
        <taxon>Bacteria</taxon>
        <taxon>Pseudomonadati</taxon>
        <taxon>Bacteroidota</taxon>
        <taxon>Bacteroidia</taxon>
        <taxon>Bacteroidales</taxon>
        <taxon>Bacteroidaceae</taxon>
        <taxon>Phocaeicola</taxon>
    </lineage>
</organism>
<protein>
    <recommendedName>
        <fullName evidence="5">Lipoprotein</fullName>
    </recommendedName>
</protein>
<keyword evidence="2" id="KW-0732">Signal</keyword>
<dbReference type="Proteomes" id="UP000784286">
    <property type="component" value="Unassembled WGS sequence"/>
</dbReference>
<reference evidence="3" key="2">
    <citation type="submission" date="2021-04" db="EMBL/GenBank/DDBJ databases">
        <authorList>
            <person name="Gilroy R."/>
        </authorList>
    </citation>
    <scope>NUCLEOTIDE SEQUENCE</scope>
    <source>
        <strain evidence="3">8470</strain>
    </source>
</reference>
<dbReference type="SUPFAM" id="SSF51126">
    <property type="entry name" value="Pectin lyase-like"/>
    <property type="match status" value="1"/>
</dbReference>
<reference evidence="3" key="1">
    <citation type="journal article" date="2021" name="PeerJ">
        <title>Extensive microbial diversity within the chicken gut microbiome revealed by metagenomics and culture.</title>
        <authorList>
            <person name="Gilroy R."/>
            <person name="Ravi A."/>
            <person name="Getino M."/>
            <person name="Pursley I."/>
            <person name="Horton D.L."/>
            <person name="Alikhan N.F."/>
            <person name="Baker D."/>
            <person name="Gharbi K."/>
            <person name="Hall N."/>
            <person name="Watson M."/>
            <person name="Adriaenssens E.M."/>
            <person name="Foster-Nyarko E."/>
            <person name="Jarju S."/>
            <person name="Secka A."/>
            <person name="Antonio M."/>
            <person name="Oren A."/>
            <person name="Chaudhuri R.R."/>
            <person name="La Ragione R."/>
            <person name="Hildebrand F."/>
            <person name="Pallen M.J."/>
        </authorList>
    </citation>
    <scope>NUCLEOTIDE SEQUENCE</scope>
    <source>
        <strain evidence="3">8470</strain>
    </source>
</reference>
<dbReference type="PANTHER" id="PTHR41339:SF1">
    <property type="entry name" value="SECRETED PROTEIN"/>
    <property type="match status" value="1"/>
</dbReference>
<evidence type="ECO:0000256" key="2">
    <source>
        <dbReference type="SAM" id="SignalP"/>
    </source>
</evidence>
<dbReference type="PROSITE" id="PS51257">
    <property type="entry name" value="PROKAR_LIPOPROTEIN"/>
    <property type="match status" value="1"/>
</dbReference>
<feature type="region of interest" description="Disordered" evidence="1">
    <location>
        <begin position="26"/>
        <end position="50"/>
    </location>
</feature>
<evidence type="ECO:0000313" key="3">
    <source>
        <dbReference type="EMBL" id="MBU3855037.1"/>
    </source>
</evidence>